<accession>A0A4Z1HHS8</accession>
<dbReference type="EMBL" id="PQXJ01000468">
    <property type="protein sequence ID" value="TGO48569.1"/>
    <property type="molecule type" value="Genomic_DNA"/>
</dbReference>
<keyword evidence="2" id="KW-1185">Reference proteome</keyword>
<organism evidence="1 2">
    <name type="scientific">Botryotinia narcissicola</name>
    <dbReference type="NCBI Taxonomy" id="278944"/>
    <lineage>
        <taxon>Eukaryota</taxon>
        <taxon>Fungi</taxon>
        <taxon>Dikarya</taxon>
        <taxon>Ascomycota</taxon>
        <taxon>Pezizomycotina</taxon>
        <taxon>Leotiomycetes</taxon>
        <taxon>Helotiales</taxon>
        <taxon>Sclerotiniaceae</taxon>
        <taxon>Botryotinia</taxon>
    </lineage>
</organism>
<gene>
    <name evidence="1" type="ORF">BOTNAR_0468g00030</name>
</gene>
<sequence>MAGASASISKCRRDTRRCRNYSIRATCELLPQTQARQPVWSSMAATADFIAKIDSYNTKSSGIGVEFVEDLEIESANGVAVDIPFQCVVGRKAPE</sequence>
<comment type="caution">
    <text evidence="1">The sequence shown here is derived from an EMBL/GenBank/DDBJ whole genome shotgun (WGS) entry which is preliminary data.</text>
</comment>
<evidence type="ECO:0000313" key="2">
    <source>
        <dbReference type="Proteomes" id="UP000297452"/>
    </source>
</evidence>
<reference evidence="1 2" key="1">
    <citation type="submission" date="2017-12" db="EMBL/GenBank/DDBJ databases">
        <title>Comparative genomics of Botrytis spp.</title>
        <authorList>
            <person name="Valero-Jimenez C.A."/>
            <person name="Tapia P."/>
            <person name="Veloso J."/>
            <person name="Silva-Moreno E."/>
            <person name="Staats M."/>
            <person name="Valdes J.H."/>
            <person name="Van Kan J.A.L."/>
        </authorList>
    </citation>
    <scope>NUCLEOTIDE SEQUENCE [LARGE SCALE GENOMIC DNA]</scope>
    <source>
        <strain evidence="1 2">MUCL2120</strain>
    </source>
</reference>
<name>A0A4Z1HHS8_9HELO</name>
<dbReference type="AlphaFoldDB" id="A0A4Z1HHS8"/>
<protein>
    <submittedName>
        <fullName evidence="1">Uncharacterized protein</fullName>
    </submittedName>
</protein>
<proteinExistence type="predicted"/>
<dbReference type="Proteomes" id="UP000297452">
    <property type="component" value="Unassembled WGS sequence"/>
</dbReference>
<dbReference type="OrthoDB" id="417697at2759"/>
<evidence type="ECO:0000313" key="1">
    <source>
        <dbReference type="EMBL" id="TGO48569.1"/>
    </source>
</evidence>